<accession>A0A284RV96</accession>
<evidence type="ECO:0000256" key="2">
    <source>
        <dbReference type="SAM" id="MobiDB-lite"/>
    </source>
</evidence>
<feature type="zinc finger region" description="C3H1-type" evidence="1">
    <location>
        <begin position="15"/>
        <end position="37"/>
    </location>
</feature>
<dbReference type="EMBL" id="FUEG01000017">
    <property type="protein sequence ID" value="SJL12688.1"/>
    <property type="molecule type" value="Genomic_DNA"/>
</dbReference>
<feature type="region of interest" description="Disordered" evidence="2">
    <location>
        <begin position="103"/>
        <end position="130"/>
    </location>
</feature>
<keyword evidence="1" id="KW-0479">Metal-binding</keyword>
<dbReference type="Gene3D" id="3.30.1370.210">
    <property type="match status" value="1"/>
</dbReference>
<dbReference type="InterPro" id="IPR000571">
    <property type="entry name" value="Znf_CCCH"/>
</dbReference>
<gene>
    <name evidence="4" type="ORF">ARMOST_16119</name>
</gene>
<evidence type="ECO:0000313" key="4">
    <source>
        <dbReference type="EMBL" id="SJL12688.1"/>
    </source>
</evidence>
<keyword evidence="1" id="KW-0862">Zinc</keyword>
<feature type="compositionally biased region" description="Basic residues" evidence="2">
    <location>
        <begin position="110"/>
        <end position="128"/>
    </location>
</feature>
<feature type="zinc finger region" description="C3H1-type" evidence="1">
    <location>
        <begin position="44"/>
        <end position="72"/>
    </location>
</feature>
<dbReference type="SMART" id="SM00356">
    <property type="entry name" value="ZnF_C3H1"/>
    <property type="match status" value="2"/>
</dbReference>
<dbReference type="PROSITE" id="PS50103">
    <property type="entry name" value="ZF_C3H1"/>
    <property type="match status" value="2"/>
</dbReference>
<name>A0A284RV96_ARMOS</name>
<evidence type="ECO:0000259" key="3">
    <source>
        <dbReference type="PROSITE" id="PS50103"/>
    </source>
</evidence>
<organism evidence="4 5">
    <name type="scientific">Armillaria ostoyae</name>
    <name type="common">Armillaria root rot fungus</name>
    <dbReference type="NCBI Taxonomy" id="47428"/>
    <lineage>
        <taxon>Eukaryota</taxon>
        <taxon>Fungi</taxon>
        <taxon>Dikarya</taxon>
        <taxon>Basidiomycota</taxon>
        <taxon>Agaricomycotina</taxon>
        <taxon>Agaricomycetes</taxon>
        <taxon>Agaricomycetidae</taxon>
        <taxon>Agaricales</taxon>
        <taxon>Marasmiineae</taxon>
        <taxon>Physalacriaceae</taxon>
        <taxon>Armillaria</taxon>
    </lineage>
</organism>
<evidence type="ECO:0000313" key="5">
    <source>
        <dbReference type="Proteomes" id="UP000219338"/>
    </source>
</evidence>
<dbReference type="AlphaFoldDB" id="A0A284RV96"/>
<dbReference type="OrthoDB" id="629492at2759"/>
<keyword evidence="5" id="KW-1185">Reference proteome</keyword>
<dbReference type="GO" id="GO:0008270">
    <property type="term" value="F:zinc ion binding"/>
    <property type="evidence" value="ECO:0007669"/>
    <property type="project" value="UniProtKB-KW"/>
</dbReference>
<dbReference type="OMA" id="HYLQGYC"/>
<evidence type="ECO:0000256" key="1">
    <source>
        <dbReference type="PROSITE-ProRule" id="PRU00723"/>
    </source>
</evidence>
<dbReference type="Proteomes" id="UP000219338">
    <property type="component" value="Unassembled WGS sequence"/>
</dbReference>
<feature type="domain" description="C3H1-type" evidence="3">
    <location>
        <begin position="44"/>
        <end position="72"/>
    </location>
</feature>
<proteinExistence type="predicted"/>
<reference evidence="5" key="1">
    <citation type="journal article" date="2017" name="Nat. Ecol. Evol.">
        <title>Genome expansion and lineage-specific genetic innovations in the forest pathogenic fungi Armillaria.</title>
        <authorList>
            <person name="Sipos G."/>
            <person name="Prasanna A.N."/>
            <person name="Walter M.C."/>
            <person name="O'Connor E."/>
            <person name="Balint B."/>
            <person name="Krizsan K."/>
            <person name="Kiss B."/>
            <person name="Hess J."/>
            <person name="Varga T."/>
            <person name="Slot J."/>
            <person name="Riley R."/>
            <person name="Boka B."/>
            <person name="Rigling D."/>
            <person name="Barry K."/>
            <person name="Lee J."/>
            <person name="Mihaltcheva S."/>
            <person name="LaButti K."/>
            <person name="Lipzen A."/>
            <person name="Waldron R."/>
            <person name="Moloney N.M."/>
            <person name="Sperisen C."/>
            <person name="Kredics L."/>
            <person name="Vagvoelgyi C."/>
            <person name="Patrignani A."/>
            <person name="Fitzpatrick D."/>
            <person name="Nagy I."/>
            <person name="Doyle S."/>
            <person name="Anderson J.B."/>
            <person name="Grigoriev I.V."/>
            <person name="Gueldener U."/>
            <person name="Muensterkoetter M."/>
            <person name="Nagy L.G."/>
        </authorList>
    </citation>
    <scope>NUCLEOTIDE SEQUENCE [LARGE SCALE GENOMIC DNA]</scope>
    <source>
        <strain evidence="5">C18/9</strain>
    </source>
</reference>
<keyword evidence="1" id="KW-0863">Zinc-finger</keyword>
<sequence length="190" mass="21839">MSYDIDYYHIGNGVACWYYNHDTCMRGVDCEYSHAPDIRSVRDSQGRNVCLHYLQGYCMFGEFPCRYSHDRRFLPPNLSHCPAPAPSPAVHIHLPPAPILAEPMKPPKSAVRKKLDMKRKKQRSKKRRAEAMARNRGFFSHCGHRQSNFDDERVENFGFLRGEAEELACQGVKPWDDDAWAVMDALSSGF</sequence>
<protein>
    <recommendedName>
        <fullName evidence="3">C3H1-type domain-containing protein</fullName>
    </recommendedName>
</protein>
<feature type="domain" description="C3H1-type" evidence="3">
    <location>
        <begin position="15"/>
        <end position="37"/>
    </location>
</feature>